<dbReference type="Proteomes" id="UP001054252">
    <property type="component" value="Unassembled WGS sequence"/>
</dbReference>
<keyword evidence="9" id="KW-1185">Reference proteome</keyword>
<dbReference type="SUPFAM" id="SSF53098">
    <property type="entry name" value="Ribonuclease H-like"/>
    <property type="match status" value="1"/>
</dbReference>
<feature type="compositionally biased region" description="Polar residues" evidence="6">
    <location>
        <begin position="708"/>
        <end position="729"/>
    </location>
</feature>
<feature type="compositionally biased region" description="Basic and acidic residues" evidence="6">
    <location>
        <begin position="676"/>
        <end position="707"/>
    </location>
</feature>
<dbReference type="InterPro" id="IPR036397">
    <property type="entry name" value="RNaseH_sf"/>
</dbReference>
<feature type="region of interest" description="Disordered" evidence="6">
    <location>
        <begin position="656"/>
        <end position="729"/>
    </location>
</feature>
<dbReference type="AlphaFoldDB" id="A0AAV5LV02"/>
<dbReference type="InterPro" id="IPR005162">
    <property type="entry name" value="Retrotrans_gag_dom"/>
</dbReference>
<dbReference type="GO" id="GO:0016020">
    <property type="term" value="C:membrane"/>
    <property type="evidence" value="ECO:0007669"/>
    <property type="project" value="UniProtKB-SubCell"/>
</dbReference>
<name>A0AAV5LV02_9ROSI</name>
<evidence type="ECO:0000256" key="2">
    <source>
        <dbReference type="ARBA" id="ARBA00022676"/>
    </source>
</evidence>
<dbReference type="PANTHER" id="PTHR37610:SF97">
    <property type="entry name" value="RETROTRANSPOSON GAG DOMAIN-CONTAINING PROTEIN"/>
    <property type="match status" value="1"/>
</dbReference>
<dbReference type="InterPro" id="IPR001584">
    <property type="entry name" value="Integrase_cat-core"/>
</dbReference>
<comment type="caution">
    <text evidence="8">The sequence shown here is derived from an EMBL/GenBank/DDBJ whole genome shotgun (WGS) entry which is preliminary data.</text>
</comment>
<dbReference type="GO" id="GO:0003676">
    <property type="term" value="F:nucleic acid binding"/>
    <property type="evidence" value="ECO:0007669"/>
    <property type="project" value="InterPro"/>
</dbReference>
<keyword evidence="3" id="KW-0808">Transferase</keyword>
<dbReference type="InterPro" id="IPR003406">
    <property type="entry name" value="Glyco_trans_14"/>
</dbReference>
<organism evidence="8 9">
    <name type="scientific">Rubroshorea leprosula</name>
    <dbReference type="NCBI Taxonomy" id="152421"/>
    <lineage>
        <taxon>Eukaryota</taxon>
        <taxon>Viridiplantae</taxon>
        <taxon>Streptophyta</taxon>
        <taxon>Embryophyta</taxon>
        <taxon>Tracheophyta</taxon>
        <taxon>Spermatophyta</taxon>
        <taxon>Magnoliopsida</taxon>
        <taxon>eudicotyledons</taxon>
        <taxon>Gunneridae</taxon>
        <taxon>Pentapetalae</taxon>
        <taxon>rosids</taxon>
        <taxon>malvids</taxon>
        <taxon>Malvales</taxon>
        <taxon>Dipterocarpaceae</taxon>
        <taxon>Rubroshorea</taxon>
    </lineage>
</organism>
<dbReference type="Pfam" id="PF14244">
    <property type="entry name" value="Retrotran_gag_3"/>
    <property type="match status" value="1"/>
</dbReference>
<dbReference type="Gene3D" id="3.30.420.10">
    <property type="entry name" value="Ribonuclease H-like superfamily/Ribonuclease H"/>
    <property type="match status" value="1"/>
</dbReference>
<keyword evidence="5" id="KW-0325">Glycoprotein</keyword>
<evidence type="ECO:0000256" key="4">
    <source>
        <dbReference type="ARBA" id="ARBA00023136"/>
    </source>
</evidence>
<keyword evidence="2" id="KW-0328">Glycosyltransferase</keyword>
<dbReference type="InterPro" id="IPR029472">
    <property type="entry name" value="Copia-like_N"/>
</dbReference>
<dbReference type="Pfam" id="PF03732">
    <property type="entry name" value="Retrotrans_gag"/>
    <property type="match status" value="1"/>
</dbReference>
<reference evidence="8 9" key="1">
    <citation type="journal article" date="2021" name="Commun. Biol.">
        <title>The genome of Shorea leprosula (Dipterocarpaceae) highlights the ecological relevance of drought in aseasonal tropical rainforests.</title>
        <authorList>
            <person name="Ng K.K.S."/>
            <person name="Kobayashi M.J."/>
            <person name="Fawcett J.A."/>
            <person name="Hatakeyama M."/>
            <person name="Paape T."/>
            <person name="Ng C.H."/>
            <person name="Ang C.C."/>
            <person name="Tnah L.H."/>
            <person name="Lee C.T."/>
            <person name="Nishiyama T."/>
            <person name="Sese J."/>
            <person name="O'Brien M.J."/>
            <person name="Copetti D."/>
            <person name="Mohd Noor M.I."/>
            <person name="Ong R.C."/>
            <person name="Putra M."/>
            <person name="Sireger I.Z."/>
            <person name="Indrioko S."/>
            <person name="Kosugi Y."/>
            <person name="Izuno A."/>
            <person name="Isagi Y."/>
            <person name="Lee S.L."/>
            <person name="Shimizu K.K."/>
        </authorList>
    </citation>
    <scope>NUCLEOTIDE SEQUENCE [LARGE SCALE GENOMIC DNA]</scope>
    <source>
        <strain evidence="8">214</strain>
    </source>
</reference>
<dbReference type="InterPro" id="IPR012337">
    <property type="entry name" value="RNaseH-like_sf"/>
</dbReference>
<dbReference type="PANTHER" id="PTHR37610">
    <property type="entry name" value="CCHC-TYPE DOMAIN-CONTAINING PROTEIN"/>
    <property type="match status" value="1"/>
</dbReference>
<evidence type="ECO:0000259" key="7">
    <source>
        <dbReference type="PROSITE" id="PS50994"/>
    </source>
</evidence>
<accession>A0AAV5LV02</accession>
<gene>
    <name evidence="8" type="ORF">SLEP1_g47939</name>
</gene>
<evidence type="ECO:0000256" key="5">
    <source>
        <dbReference type="ARBA" id="ARBA00023180"/>
    </source>
</evidence>
<evidence type="ECO:0000256" key="3">
    <source>
        <dbReference type="ARBA" id="ARBA00022679"/>
    </source>
</evidence>
<dbReference type="GO" id="GO:0015074">
    <property type="term" value="P:DNA integration"/>
    <property type="evidence" value="ECO:0007669"/>
    <property type="project" value="InterPro"/>
</dbReference>
<evidence type="ECO:0000256" key="1">
    <source>
        <dbReference type="ARBA" id="ARBA00004606"/>
    </source>
</evidence>
<proteinExistence type="predicted"/>
<dbReference type="Pfam" id="PF02485">
    <property type="entry name" value="Branch"/>
    <property type="match status" value="1"/>
</dbReference>
<dbReference type="EMBL" id="BPVZ01000140">
    <property type="protein sequence ID" value="GKV40272.1"/>
    <property type="molecule type" value="Genomic_DNA"/>
</dbReference>
<dbReference type="PROSITE" id="PS50994">
    <property type="entry name" value="INTEGRASE"/>
    <property type="match status" value="1"/>
</dbReference>
<dbReference type="InterPro" id="IPR054722">
    <property type="entry name" value="PolX-like_BBD"/>
</dbReference>
<dbReference type="GO" id="GO:0016757">
    <property type="term" value="F:glycosyltransferase activity"/>
    <property type="evidence" value="ECO:0007669"/>
    <property type="project" value="UniProtKB-KW"/>
</dbReference>
<keyword evidence="4" id="KW-0472">Membrane</keyword>
<sequence length="814" mass="91872">MAKILSESEEVEMDSKWLPRCIQTVRWEESSMIEADRLLLAGALEDPVNQRFFLLFDSCLPLYSFSYIYKYLMASPRSYVDRYSLKMLLTIPKDKWRKESQSKGLIDSKSLLQFLALTASFCCTAYLNRGANTTLKPTDQDSPYYLHPSDDPGRILVTTLLNGDNYHTWRRAMQNALYAKNKIGFVDGTLEKPETTSPQYQAWMKCNSMVLSWILNTVTKELQDSVAYAETAKEIWNELLERFTQGNASRVHELKLELATLTQQTRSVSAYFTKLKPIWDELQAHEPALVCTCGCTCGAAKEYAKARETERIHQFLMGLNENFSTTRSQILSMDPLPSLNKVYAMVTKEEKQQTVAASRGPNIEATALAVRGPSGRSRCDHCKRLGHTKERCYEIIGYPVNWKPGIGKTKTKGEAQKTGREKDHAFVANAAHEPTEELSNQSPVSGLSKEQYDQLILLLGGNTIFNHSANHAGKAQNSSFHWIIDSGASAHMTPHLSAFTKAKPYTSPVRIPNGTSLETSHVGKIILTNEITLDNALCIPKFTCNLLSISEITKQLGCVVIFFPNFCIFQDLTSRKLIGVGRLHEGMYYCNFGHVAAASQLKQKQSTSYELDNGKEFTEGLLKDFCLKKGILQQTSCVNTPQQNGVVERKHRHLLESKENEHHQGKSTPTVTVQPFEEHPLTNDNSHDKSEESAHQPESLDQHKPLEETQNTQPTIDPQPATDSGNPLVQSLRPQRERRAPQHLDDYVCSMSQSADPDPVTLQSANSDEQFFRHGLFLIVEEMGKAKWTPPTLDMLTYWSERKNRVGKQCRKTE</sequence>
<evidence type="ECO:0000313" key="8">
    <source>
        <dbReference type="EMBL" id="GKV40272.1"/>
    </source>
</evidence>
<protein>
    <recommendedName>
        <fullName evidence="7">Integrase catalytic domain-containing protein</fullName>
    </recommendedName>
</protein>
<feature type="domain" description="Integrase catalytic" evidence="7">
    <location>
        <begin position="536"/>
        <end position="705"/>
    </location>
</feature>
<comment type="subcellular location">
    <subcellularLocation>
        <location evidence="1">Membrane</location>
        <topology evidence="1">Single-pass type II membrane protein</topology>
    </subcellularLocation>
</comment>
<evidence type="ECO:0000313" key="9">
    <source>
        <dbReference type="Proteomes" id="UP001054252"/>
    </source>
</evidence>
<dbReference type="Pfam" id="PF22936">
    <property type="entry name" value="Pol_BBD"/>
    <property type="match status" value="1"/>
</dbReference>
<evidence type="ECO:0000256" key="6">
    <source>
        <dbReference type="SAM" id="MobiDB-lite"/>
    </source>
</evidence>